<proteinExistence type="predicted"/>
<organism evidence="2">
    <name type="scientific">Sclerotinia sclerotiorum narnavirus 4-U</name>
    <dbReference type="NCBI Taxonomy" id="2879907"/>
    <lineage>
        <taxon>Viruses</taxon>
        <taxon>Riboviria</taxon>
        <taxon>Orthornavirae</taxon>
        <taxon>Lenarviricota</taxon>
        <taxon>Amabiliviricetes</taxon>
        <taxon>Wolframvirales</taxon>
        <taxon>Narnaviridae</taxon>
        <taxon>Narnavirus</taxon>
    </lineage>
</organism>
<name>A0A8K1J941_9VIRU</name>
<feature type="compositionally biased region" description="Basic residues" evidence="1">
    <location>
        <begin position="26"/>
        <end position="35"/>
    </location>
</feature>
<protein>
    <submittedName>
        <fullName evidence="2">RNA-dependent RNA polymerase</fullName>
    </submittedName>
</protein>
<evidence type="ECO:0000313" key="2">
    <source>
        <dbReference type="EMBL" id="UCR95341.1"/>
    </source>
</evidence>
<keyword evidence="2" id="KW-0696">RNA-directed RNA polymerase</keyword>
<feature type="compositionally biased region" description="Basic residues" evidence="1">
    <location>
        <begin position="1"/>
        <end position="10"/>
    </location>
</feature>
<feature type="region of interest" description="Disordered" evidence="1">
    <location>
        <begin position="1"/>
        <end position="52"/>
    </location>
</feature>
<reference evidence="2" key="1">
    <citation type="submission" date="2021-01" db="EMBL/GenBank/DDBJ databases">
        <authorList>
            <person name="Liang W."/>
            <person name="Lu Z."/>
            <person name="Jiang D."/>
            <person name="Fu Y."/>
            <person name="Xie J."/>
            <person name="Cheng J."/>
            <person name="Lin Y."/>
            <person name="Chen T."/>
        </authorList>
    </citation>
    <scope>NUCLEOTIDE SEQUENCE</scope>
    <source>
        <strain evidence="2">GB375-9</strain>
    </source>
</reference>
<sequence length="987" mass="112035">MATPPQRKRSWSNDLDPQKDPSLSRSRTRRRKRKSPNLGDSPSYKGSSSPMDLEPQSILMDFGTWEMPQCDIYYRTHVGICTNNRLRPLFTYPVEILANCRDFRLIDGIIQGSGYALVPIAPPHRLPELSKQEFYALWAEDTLRGVAAFAAHHGAKHKKVRRYRRNLEVLNFMRASWDAVLSAYQIVRSRHLPKYGVFMESLNSRALSGINRFRIQLVFHPVEAAKRAKRQLQANRSWYFGGPRPIGRLLIFKEKIDAMRSSYSARALPPAPPDPSGLKGLVERLTSDPAPEPKDWRPFIREYIARWAPKGPPELFTMPSSNAALGYPRMRGGHMTGVQHLLLTGYAVCRSALLQKEQERYLPPDDPYGHVRDGSYLELLSDQLNPASQLRPDRIDFDSLFRQPWEVLESKLPGVSERLQFYVKIGAFYVLDRVEYLPILPIAAEEKGLKTRFPTCSLTAANLVQQILRRVLDHVMIQDPRFSKALGGHLDIDLRGEVGPWYSQDATAATDLHAQWLTQTIYEELAIRYSKELSPYQKYFNKIFGVKKLLVDNDPDEVSPHGMFENYPRAPLLDDSKIRSPERLPRMKNGHATLILEIMDQWIDDLNSAKGVMTTTGQMMGDPTSFPPLMLHTLYAATKTLEVVPYTRSERVKRYARLRSSDVVVKGVGDDAQKPRWTLERRRVYDSVFVSMGGRLSYDKCFHHPTRSILAEIVFEHGWPVPMFSTSNLVAPPGGSKGQVTWNSQSAAIAGDPERPRIRFSKFLWRSSPYYYTWRLADRLGIPIAAETAHGGVGVPLVPHRSKTAHVSWLRFLSQRPIEDVVAGMGLAIGEPTIQTFLDRSSRQWLRQVISTSLESKKFGVTILTHDPLSDEALARKSLSDAYRSALGRVRATEFYFRAPFAGTSHNPSVRLAVRKFHNKVRKVEHTPVRGYGPTIVDLDSKSSLYFSTGAGFLPNPWKPPPVASYGMERSKEVRVRFKAPHLLGLG</sequence>
<dbReference type="EMBL" id="MW454904">
    <property type="protein sequence ID" value="UCR95341.1"/>
    <property type="molecule type" value="Genomic_RNA"/>
</dbReference>
<keyword evidence="2" id="KW-0548">Nucleotidyltransferase</keyword>
<accession>A0A8K1J941</accession>
<feature type="compositionally biased region" description="Polar residues" evidence="1">
    <location>
        <begin position="38"/>
        <end position="50"/>
    </location>
</feature>
<dbReference type="GO" id="GO:0003968">
    <property type="term" value="F:RNA-directed RNA polymerase activity"/>
    <property type="evidence" value="ECO:0007669"/>
    <property type="project" value="UniProtKB-KW"/>
</dbReference>
<keyword evidence="2" id="KW-0808">Transferase</keyword>
<evidence type="ECO:0000256" key="1">
    <source>
        <dbReference type="SAM" id="MobiDB-lite"/>
    </source>
</evidence>